<evidence type="ECO:0008006" key="3">
    <source>
        <dbReference type="Google" id="ProtNLM"/>
    </source>
</evidence>
<proteinExistence type="predicted"/>
<organism evidence="1 2">
    <name type="scientific">Leuconostoc fallax</name>
    <dbReference type="NCBI Taxonomy" id="1251"/>
    <lineage>
        <taxon>Bacteria</taxon>
        <taxon>Bacillati</taxon>
        <taxon>Bacillota</taxon>
        <taxon>Bacilli</taxon>
        <taxon>Lactobacillales</taxon>
        <taxon>Lactobacillaceae</taxon>
        <taxon>Leuconostoc</taxon>
    </lineage>
</organism>
<keyword evidence="2" id="KW-1185">Reference proteome</keyword>
<dbReference type="RefSeq" id="WP_010008843.1">
    <property type="nucleotide sequence ID" value="NZ_JAGYGP010000001.1"/>
</dbReference>
<dbReference type="EMBL" id="PUFI01000005">
    <property type="protein sequence ID" value="TDG69581.1"/>
    <property type="molecule type" value="Genomic_DNA"/>
</dbReference>
<comment type="caution">
    <text evidence="1">The sequence shown here is derived from an EMBL/GenBank/DDBJ whole genome shotgun (WGS) entry which is preliminary data.</text>
</comment>
<protein>
    <recommendedName>
        <fullName evidence="3">DUF2785 domain-containing protein</fullName>
    </recommendedName>
</protein>
<accession>A0A4R5NBU9</accession>
<reference evidence="1 2" key="1">
    <citation type="journal article" date="2019" name="Appl. Microbiol. Biotechnol.">
        <title>Uncovering carbohydrate metabolism through a genotype-phenotype association study of 56 lactic acid bacteria genomes.</title>
        <authorList>
            <person name="Buron-Moles G."/>
            <person name="Chailyan A."/>
            <person name="Dolejs I."/>
            <person name="Forster J."/>
            <person name="Miks M.H."/>
        </authorList>
    </citation>
    <scope>NUCLEOTIDE SEQUENCE [LARGE SCALE GENOMIC DNA]</scope>
    <source>
        <strain evidence="1 2">ATCC 700006</strain>
    </source>
</reference>
<dbReference type="Proteomes" id="UP000295681">
    <property type="component" value="Unassembled WGS sequence"/>
</dbReference>
<dbReference type="AlphaFoldDB" id="A0A4R5NBU9"/>
<dbReference type="Pfam" id="PF10978">
    <property type="entry name" value="DUF2785"/>
    <property type="match status" value="1"/>
</dbReference>
<name>A0A4R5NBU9_9LACO</name>
<sequence length="334" mass="39111">MLSFEQGRTNLSHLRQKVKNGQLYQSLGSQLLALAENMPYVQQASVVDTPPLSTEAEKFMQEYQKYWHALEKETHAEYVDSEISDENLLLVLQQLAHQSPRYRDDGAFTFLSNAIQGEWLTQRQLSWMAEFLISDHQLFAHIFEPHNDAVYRRSFSILVLSLLLHYHWTKQKFLTIEQLDMVVDQVALYAILERDGRGFIKDNGWAHAFNHMSSIITELSAMPELVRADKLFLLATLLTGYRALMEPLVMGETQRIIDVAMRLANQSDVYAEYILLNLKFWRRDLVSLQPPREEKMWHTIYNRARFFDSIVLYGEDNVPQKIWDYVLSSRDFLV</sequence>
<dbReference type="InterPro" id="IPR021247">
    <property type="entry name" value="DUF2785"/>
</dbReference>
<evidence type="ECO:0000313" key="2">
    <source>
        <dbReference type="Proteomes" id="UP000295681"/>
    </source>
</evidence>
<gene>
    <name evidence="1" type="ORF">C5L23_001043</name>
</gene>
<dbReference type="STRING" id="907931.GCA_000165675_00332"/>
<evidence type="ECO:0000313" key="1">
    <source>
        <dbReference type="EMBL" id="TDG69581.1"/>
    </source>
</evidence>